<sequence>MMDTGRKPQTIKRMNKALILRTINKEGAISRAELSRKTSLSMPTIMKIVDELKEEGLIIEAGVAPSIGGRPPKVIKLNPKGAYAIGVKILPNELRVVVANLRNNFVARRVETISPFSGYRKILAQLKDAIREVTYRSRVNFRQILGIGIGVPGIVNSSSNGKVIFAPNLRGWENVSLASDIEKEFDVPVFIENEARVSALAEKWYGIARGVENFVCIDVAVGIGAGIVIDGELYRGHGNLAGEIGHLVVVKNGPVCNCGKRGCLETVASNTAIINMVRNNPTSTIMRLCKESENSITMKEIIKAVKVGDKECEKYIKRAAVYLGRAIGYLINIIDPEMIIINGEITLAGDVFFDPLKREIDKSAFRAGKILPKIVTSGLGEDVGLIGASSLVIRNIFKGPRKV</sequence>
<dbReference type="CDD" id="cd24076">
    <property type="entry name" value="ASKHA_ATPase_ROK_BsXylR-like"/>
    <property type="match status" value="1"/>
</dbReference>
<dbReference type="Gene3D" id="1.10.10.10">
    <property type="entry name" value="Winged helix-like DNA-binding domain superfamily/Winged helix DNA-binding domain"/>
    <property type="match status" value="1"/>
</dbReference>
<accession>A0A7V5HY09</accession>
<reference evidence="2" key="1">
    <citation type="journal article" date="2020" name="mSystems">
        <title>Genome- and Community-Level Interaction Insights into Carbon Utilization and Element Cycling Functions of Hydrothermarchaeota in Hydrothermal Sediment.</title>
        <authorList>
            <person name="Zhou Z."/>
            <person name="Liu Y."/>
            <person name="Xu W."/>
            <person name="Pan J."/>
            <person name="Luo Z.H."/>
            <person name="Li M."/>
        </authorList>
    </citation>
    <scope>NUCLEOTIDE SEQUENCE [LARGE SCALE GENOMIC DNA]</scope>
    <source>
        <strain evidence="2">HyVt-92</strain>
    </source>
</reference>
<evidence type="ECO:0000313" key="2">
    <source>
        <dbReference type="EMBL" id="HHF98015.1"/>
    </source>
</evidence>
<organism evidence="2">
    <name type="scientific">Aerophobetes bacterium</name>
    <dbReference type="NCBI Taxonomy" id="2030807"/>
    <lineage>
        <taxon>Bacteria</taxon>
        <taxon>Candidatus Aerophobota</taxon>
    </lineage>
</organism>
<dbReference type="InterPro" id="IPR049874">
    <property type="entry name" value="ROK_cs"/>
</dbReference>
<dbReference type="AlphaFoldDB" id="A0A7V5HY09"/>
<dbReference type="PANTHER" id="PTHR18964">
    <property type="entry name" value="ROK (REPRESSOR, ORF, KINASE) FAMILY"/>
    <property type="match status" value="1"/>
</dbReference>
<dbReference type="Proteomes" id="UP000886070">
    <property type="component" value="Unassembled WGS sequence"/>
</dbReference>
<dbReference type="Pfam" id="PF00480">
    <property type="entry name" value="ROK"/>
    <property type="match status" value="1"/>
</dbReference>
<dbReference type="InterPro" id="IPR036388">
    <property type="entry name" value="WH-like_DNA-bd_sf"/>
</dbReference>
<dbReference type="EMBL" id="DRTT01000023">
    <property type="protein sequence ID" value="HHF98015.1"/>
    <property type="molecule type" value="Genomic_DNA"/>
</dbReference>
<comment type="caution">
    <text evidence="2">The sequence shown here is derived from an EMBL/GenBank/DDBJ whole genome shotgun (WGS) entry which is preliminary data.</text>
</comment>
<dbReference type="Gene3D" id="3.30.420.40">
    <property type="match status" value="2"/>
</dbReference>
<proteinExistence type="inferred from homology"/>
<protein>
    <submittedName>
        <fullName evidence="2">ROK family transcriptional regulator</fullName>
    </submittedName>
</protein>
<evidence type="ECO:0000256" key="1">
    <source>
        <dbReference type="ARBA" id="ARBA00006479"/>
    </source>
</evidence>
<name>A0A7V5HY09_UNCAE</name>
<dbReference type="InterPro" id="IPR043129">
    <property type="entry name" value="ATPase_NBD"/>
</dbReference>
<dbReference type="SUPFAM" id="SSF53067">
    <property type="entry name" value="Actin-like ATPase domain"/>
    <property type="match status" value="1"/>
</dbReference>
<dbReference type="Pfam" id="PF13412">
    <property type="entry name" value="HTH_24"/>
    <property type="match status" value="1"/>
</dbReference>
<dbReference type="PANTHER" id="PTHR18964:SF149">
    <property type="entry name" value="BIFUNCTIONAL UDP-N-ACETYLGLUCOSAMINE 2-EPIMERASE_N-ACETYLMANNOSAMINE KINASE"/>
    <property type="match status" value="1"/>
</dbReference>
<dbReference type="PROSITE" id="PS01125">
    <property type="entry name" value="ROK"/>
    <property type="match status" value="1"/>
</dbReference>
<dbReference type="InterPro" id="IPR036390">
    <property type="entry name" value="WH_DNA-bd_sf"/>
</dbReference>
<gene>
    <name evidence="2" type="ORF">ENL39_00805</name>
</gene>
<comment type="similarity">
    <text evidence="1">Belongs to the ROK (NagC/XylR) family.</text>
</comment>
<dbReference type="InterPro" id="IPR000600">
    <property type="entry name" value="ROK"/>
</dbReference>
<dbReference type="SUPFAM" id="SSF46785">
    <property type="entry name" value="Winged helix' DNA-binding domain"/>
    <property type="match status" value="1"/>
</dbReference>